<evidence type="ECO:0000313" key="2">
    <source>
        <dbReference type="Proteomes" id="UP000603474"/>
    </source>
</evidence>
<gene>
    <name evidence="1" type="ORF">H8909_12560</name>
</gene>
<organism evidence="1 2">
    <name type="scientific">Catenibacterium faecis</name>
    <dbReference type="NCBI Taxonomy" id="2764323"/>
    <lineage>
        <taxon>Bacteria</taxon>
        <taxon>Bacillati</taxon>
        <taxon>Bacillota</taxon>
        <taxon>Erysipelotrichia</taxon>
        <taxon>Erysipelotrichales</taxon>
        <taxon>Coprobacillaceae</taxon>
        <taxon>Catenibacterium</taxon>
    </lineage>
</organism>
<sequence length="635" mass="75758">MDGLILPYGVALPLRNIQFKNVEKPELINLITDLIYLRNCLSPFYIKCTDEEFETLRKKYSVVKCEKDFSDISENLEFFRTQLDSYDPDFIFIKRRRRLAVKSEDGYIIDSAYVYSPIDKSYKPKDLSYSKFLTENSIKRLIEVPLQEKLSIKNSGSASEFSESSYFYDISKYSMFKRNSKAKYFTEFSEFHEEIEKSLGNIKYDKNTICESLDFIHKNKNPGYIVFKSDEMRAKNKALMFYEVCNCLSNILQRFIFSFELKLSDYFYACEFENTESVSIDFFKKFNYFTVMYDWDEFKYIKNKPKKIDVLNSFITCYFRDSIVKFKAEKEARLVKEEAKRQELSDAENDIAKKHRIETEDLRNFLSSEPVGEKSIDLPKKTDCTSIKYDKGNCEYIRKQSAILEKLVTYGYSKSEWIVLLSVIYVIPLLKNYSEELKNEQLETLIDKLKRSKKVTRDDRKKIKDIARIIKKQIIRLGYIYFTFYKYLGSKNTGADSIITFEEYHKCIDLVKRINVVNCNYCRGWYIHILRWYGVYIIRHKDIFDKPEMYPDIFDKQKRDNTYFALCNKLMVFSGRIYKNVKNEKNPFDSISVSKNTEIMHCYNKKLDLLNEYQENAQRIFIEVLRDRGDEDHER</sequence>
<dbReference type="EMBL" id="JACRWG010000096">
    <property type="protein sequence ID" value="MBC6011030.1"/>
    <property type="molecule type" value="Genomic_DNA"/>
</dbReference>
<dbReference type="RefSeq" id="WP_187013063.1">
    <property type="nucleotide sequence ID" value="NZ_JACRWG010000096.1"/>
</dbReference>
<keyword evidence="2" id="KW-1185">Reference proteome</keyword>
<proteinExistence type="predicted"/>
<reference evidence="1 2" key="1">
    <citation type="submission" date="2020-08" db="EMBL/GenBank/DDBJ databases">
        <authorList>
            <person name="Liu C."/>
            <person name="Sun Q."/>
        </authorList>
    </citation>
    <scope>NUCLEOTIDE SEQUENCE [LARGE SCALE GENOMIC DNA]</scope>
    <source>
        <strain evidence="1 2">NSJ-22</strain>
    </source>
</reference>
<accession>A0ABR7KE98</accession>
<protein>
    <submittedName>
        <fullName evidence="1">Uncharacterized protein</fullName>
    </submittedName>
</protein>
<evidence type="ECO:0000313" key="1">
    <source>
        <dbReference type="EMBL" id="MBC6011030.1"/>
    </source>
</evidence>
<dbReference type="Proteomes" id="UP000603474">
    <property type="component" value="Unassembled WGS sequence"/>
</dbReference>
<name>A0ABR7KE98_9FIRM</name>
<comment type="caution">
    <text evidence="1">The sequence shown here is derived from an EMBL/GenBank/DDBJ whole genome shotgun (WGS) entry which is preliminary data.</text>
</comment>